<feature type="region of interest" description="Disordered" evidence="1">
    <location>
        <begin position="428"/>
        <end position="499"/>
    </location>
</feature>
<reference evidence="2 3" key="1">
    <citation type="journal article" date="2020" name="Antonie Van Leeuwenhoek">
        <title>Rhodopirellula heiligendammensis sp. nov., Rhodopirellula pilleata sp. nov., and Rhodopirellula solitaria sp. nov. isolated from natural or artificial marine surfaces in Northern Germany and California, USA, and emended description of the genus Rhodopirellula.</title>
        <authorList>
            <person name="Kallscheuer N."/>
            <person name="Wiegand S."/>
            <person name="Jogler M."/>
            <person name="Boedeker C."/>
            <person name="Peeters S.H."/>
            <person name="Rast P."/>
            <person name="Heuer A."/>
            <person name="Jetten M.S.M."/>
            <person name="Rohde M."/>
            <person name="Jogler C."/>
        </authorList>
    </citation>
    <scope>NUCLEOTIDE SEQUENCE [LARGE SCALE GENOMIC DNA]</scope>
    <source>
        <strain evidence="2 3">Poly21</strain>
    </source>
</reference>
<feature type="region of interest" description="Disordered" evidence="1">
    <location>
        <begin position="345"/>
        <end position="374"/>
    </location>
</feature>
<proteinExistence type="predicted"/>
<organism evidence="2 3">
    <name type="scientific">Allorhodopirellula heiligendammensis</name>
    <dbReference type="NCBI Taxonomy" id="2714739"/>
    <lineage>
        <taxon>Bacteria</taxon>
        <taxon>Pseudomonadati</taxon>
        <taxon>Planctomycetota</taxon>
        <taxon>Planctomycetia</taxon>
        <taxon>Pirellulales</taxon>
        <taxon>Pirellulaceae</taxon>
        <taxon>Allorhodopirellula</taxon>
    </lineage>
</organism>
<protein>
    <recommendedName>
        <fullName evidence="4">SLA1 homology domain-containing protein</fullName>
    </recommendedName>
</protein>
<feature type="compositionally biased region" description="Acidic residues" evidence="1">
    <location>
        <begin position="447"/>
        <end position="456"/>
    </location>
</feature>
<feature type="compositionally biased region" description="Low complexity" evidence="1">
    <location>
        <begin position="464"/>
        <end position="491"/>
    </location>
</feature>
<evidence type="ECO:0008006" key="4">
    <source>
        <dbReference type="Google" id="ProtNLM"/>
    </source>
</evidence>
<feature type="compositionally biased region" description="Polar residues" evidence="1">
    <location>
        <begin position="348"/>
        <end position="374"/>
    </location>
</feature>
<sequence length="556" mass="59698">MSIPANELACEHQDRHPGPSLGSPIGNGSFSRRTAPAAGRRSSTRLFVPAIQRRIRSRLLRACVVVITGLALAPWHTSIGHSETWTNLDGDRSIQARMIGMWNDQVVLQLDDGRSINVPMDKLIATSRIQAGKIAQRLKQERAALTAQIKDAAAKAAAAAPDPLPLPPEAPTYQPPVADMSPDQALDSIREQFQNGHLVVIYDALPPTYRQQLDVLTRLALAKLDPSSMTEPLEQLHGLADLIVTRQNWIRSDPHLYDAVGGKGDLNATGELFQKFVLPAAGLIRAGLPTDQASVKEIRDMGFGVWLHQRDEIIAPYAALLLEGYSSPGPQWVVVETKDDTALLEQPGGQTATGNSSSSQYGESYPGQNRPSANPTVAFQKVEGFWLPANVADGFDGWVKEQTAALEKYDDGSMSLSDWLGGQFVTVPSIASTPAPTNRRGASEAGSYDEFDDQYDDQYNSPESSDSYGSPGTSSSYDDYGSSGSPDSMGSANGRPPAQMEPIAITPAMVGSILQSVGDFRSMFGSLESATDEKDFHAAAEQLIGSIHGLVSLIGS</sequence>
<dbReference type="OrthoDB" id="289213at2"/>
<dbReference type="RefSeq" id="WP_146408294.1">
    <property type="nucleotide sequence ID" value="NZ_SJPU01000002.1"/>
</dbReference>
<dbReference type="Proteomes" id="UP000319908">
    <property type="component" value="Unassembled WGS sequence"/>
</dbReference>
<comment type="caution">
    <text evidence="2">The sequence shown here is derived from an EMBL/GenBank/DDBJ whole genome shotgun (WGS) entry which is preliminary data.</text>
</comment>
<evidence type="ECO:0000313" key="3">
    <source>
        <dbReference type="Proteomes" id="UP000319908"/>
    </source>
</evidence>
<name>A0A5C6BZ14_9BACT</name>
<feature type="region of interest" description="Disordered" evidence="1">
    <location>
        <begin position="1"/>
        <end position="38"/>
    </location>
</feature>
<dbReference type="AlphaFoldDB" id="A0A5C6BZ14"/>
<evidence type="ECO:0000256" key="1">
    <source>
        <dbReference type="SAM" id="MobiDB-lite"/>
    </source>
</evidence>
<accession>A0A5C6BZ14</accession>
<gene>
    <name evidence="2" type="ORF">Poly21_39070</name>
</gene>
<keyword evidence="3" id="KW-1185">Reference proteome</keyword>
<evidence type="ECO:0000313" key="2">
    <source>
        <dbReference type="EMBL" id="TWU16701.1"/>
    </source>
</evidence>
<dbReference type="Gene3D" id="2.30.30.700">
    <property type="entry name" value="SLA1 homology domain 1"/>
    <property type="match status" value="1"/>
</dbReference>
<dbReference type="EMBL" id="SJPU01000002">
    <property type="protein sequence ID" value="TWU16701.1"/>
    <property type="molecule type" value="Genomic_DNA"/>
</dbReference>